<dbReference type="AlphaFoldDB" id="A0A517XS02"/>
<protein>
    <submittedName>
        <fullName evidence="2">Uncharacterized protein</fullName>
    </submittedName>
</protein>
<dbReference type="KEGG" id="uli:ETAA1_22320"/>
<reference evidence="2 3" key="1">
    <citation type="submission" date="2019-02" db="EMBL/GenBank/DDBJ databases">
        <title>Deep-cultivation of Planctomycetes and their phenomic and genomic characterization uncovers novel biology.</title>
        <authorList>
            <person name="Wiegand S."/>
            <person name="Jogler M."/>
            <person name="Boedeker C."/>
            <person name="Pinto D."/>
            <person name="Vollmers J."/>
            <person name="Rivas-Marin E."/>
            <person name="Kohn T."/>
            <person name="Peeters S.H."/>
            <person name="Heuer A."/>
            <person name="Rast P."/>
            <person name="Oberbeckmann S."/>
            <person name="Bunk B."/>
            <person name="Jeske O."/>
            <person name="Meyerdierks A."/>
            <person name="Storesund J.E."/>
            <person name="Kallscheuer N."/>
            <person name="Luecker S."/>
            <person name="Lage O.M."/>
            <person name="Pohl T."/>
            <person name="Merkel B.J."/>
            <person name="Hornburger P."/>
            <person name="Mueller R.-W."/>
            <person name="Bruemmer F."/>
            <person name="Labrenz M."/>
            <person name="Spormann A.M."/>
            <person name="Op den Camp H."/>
            <person name="Overmann J."/>
            <person name="Amann R."/>
            <person name="Jetten M.S.M."/>
            <person name="Mascher T."/>
            <person name="Medema M.H."/>
            <person name="Devos D.P."/>
            <person name="Kaster A.-K."/>
            <person name="Ovreas L."/>
            <person name="Rohde M."/>
            <person name="Galperin M.Y."/>
            <person name="Jogler C."/>
        </authorList>
    </citation>
    <scope>NUCLEOTIDE SEQUENCE [LARGE SCALE GENOMIC DNA]</scope>
    <source>
        <strain evidence="2 3">ETA_A1</strain>
    </source>
</reference>
<evidence type="ECO:0000313" key="3">
    <source>
        <dbReference type="Proteomes" id="UP000319576"/>
    </source>
</evidence>
<accession>A0A517XS02</accession>
<gene>
    <name evidence="2" type="ORF">ETAA1_22320</name>
</gene>
<proteinExistence type="predicted"/>
<organism evidence="2 3">
    <name type="scientific">Urbifossiella limnaea</name>
    <dbReference type="NCBI Taxonomy" id="2528023"/>
    <lineage>
        <taxon>Bacteria</taxon>
        <taxon>Pseudomonadati</taxon>
        <taxon>Planctomycetota</taxon>
        <taxon>Planctomycetia</taxon>
        <taxon>Gemmatales</taxon>
        <taxon>Gemmataceae</taxon>
        <taxon>Urbifossiella</taxon>
    </lineage>
</organism>
<evidence type="ECO:0000313" key="2">
    <source>
        <dbReference type="EMBL" id="QDU20285.1"/>
    </source>
</evidence>
<dbReference type="EMBL" id="CP036273">
    <property type="protein sequence ID" value="QDU20285.1"/>
    <property type="molecule type" value="Genomic_DNA"/>
</dbReference>
<evidence type="ECO:0000256" key="1">
    <source>
        <dbReference type="SAM" id="SignalP"/>
    </source>
</evidence>
<keyword evidence="3" id="KW-1185">Reference proteome</keyword>
<name>A0A517XS02_9BACT</name>
<keyword evidence="1" id="KW-0732">Signal</keyword>
<dbReference type="RefSeq" id="WP_145237560.1">
    <property type="nucleotide sequence ID" value="NZ_CP036273.1"/>
</dbReference>
<feature type="signal peptide" evidence="1">
    <location>
        <begin position="1"/>
        <end position="25"/>
    </location>
</feature>
<sequence precursor="true">MTVRKLLTGFVAVAGLLAFATDAQAFGKRKKNKGCDTCATAAPVSTGCGGCGMAYAGTGAAVAMTPEAMPATGTATTAVTPASGTPAGVVIPAAYSTVEDQPETTTRTRRGILRR</sequence>
<dbReference type="Proteomes" id="UP000319576">
    <property type="component" value="Chromosome"/>
</dbReference>
<feature type="chain" id="PRO_5021741217" evidence="1">
    <location>
        <begin position="26"/>
        <end position="115"/>
    </location>
</feature>